<dbReference type="EMBL" id="CP013110">
    <property type="protein sequence ID" value="APG95730.1"/>
    <property type="molecule type" value="Genomic_DNA"/>
</dbReference>
<name>A0A1L3M066_9HYPH</name>
<geneLocation type="plasmid" evidence="4 5">
    <name>C</name>
</geneLocation>
<dbReference type="InterPro" id="IPR007837">
    <property type="entry name" value="DinB"/>
</dbReference>
<evidence type="ECO:0000313" key="5">
    <source>
        <dbReference type="Proteomes" id="UP000182306"/>
    </source>
</evidence>
<protein>
    <submittedName>
        <fullName evidence="4">Nuclease inhibitor</fullName>
    </submittedName>
</protein>
<dbReference type="Pfam" id="PF05163">
    <property type="entry name" value="DinB"/>
    <property type="match status" value="1"/>
</dbReference>
<proteinExistence type="inferred from homology"/>
<evidence type="ECO:0000256" key="2">
    <source>
        <dbReference type="ARBA" id="ARBA00022723"/>
    </source>
</evidence>
<dbReference type="PANTHER" id="PTHR37302:SF3">
    <property type="entry name" value="DAMAGE-INDUCIBLE PROTEIN DINB"/>
    <property type="match status" value="1"/>
</dbReference>
<dbReference type="OrthoDB" id="9807509at2"/>
<dbReference type="Gene3D" id="1.20.120.450">
    <property type="entry name" value="dinb family like domain"/>
    <property type="match status" value="1"/>
</dbReference>
<organism evidence="4 5">
    <name type="scientific">Sinorhizobium americanum</name>
    <dbReference type="NCBI Taxonomy" id="194963"/>
    <lineage>
        <taxon>Bacteria</taxon>
        <taxon>Pseudomonadati</taxon>
        <taxon>Pseudomonadota</taxon>
        <taxon>Alphaproteobacteria</taxon>
        <taxon>Hyphomicrobiales</taxon>
        <taxon>Rhizobiaceae</taxon>
        <taxon>Sinorhizobium/Ensifer group</taxon>
        <taxon>Sinorhizobium</taxon>
    </lineage>
</organism>
<gene>
    <name evidence="4" type="ORF">SAMCFNEI73_pC2032</name>
</gene>
<feature type="binding site" evidence="3">
    <location>
        <position position="58"/>
    </location>
    <ligand>
        <name>a divalent metal cation</name>
        <dbReference type="ChEBI" id="CHEBI:60240"/>
    </ligand>
</feature>
<keyword evidence="2 3" id="KW-0479">Metal-binding</keyword>
<feature type="binding site" evidence="3">
    <location>
        <position position="140"/>
    </location>
    <ligand>
        <name>a divalent metal cation</name>
        <dbReference type="ChEBI" id="CHEBI:60240"/>
    </ligand>
</feature>
<dbReference type="InterPro" id="IPR034660">
    <property type="entry name" value="DinB/YfiT-like"/>
</dbReference>
<keyword evidence="4" id="KW-0614">Plasmid</keyword>
<dbReference type="Proteomes" id="UP000182306">
    <property type="component" value="Plasmid C"/>
</dbReference>
<dbReference type="PANTHER" id="PTHR37302">
    <property type="entry name" value="SLR1116 PROTEIN"/>
    <property type="match status" value="1"/>
</dbReference>
<keyword evidence="5" id="KW-1185">Reference proteome</keyword>
<dbReference type="GO" id="GO:0046872">
    <property type="term" value="F:metal ion binding"/>
    <property type="evidence" value="ECO:0007669"/>
    <property type="project" value="UniProtKB-KW"/>
</dbReference>
<dbReference type="RefSeq" id="WP_064252950.1">
    <property type="nucleotide sequence ID" value="NZ_CP013110.1"/>
</dbReference>
<accession>A0A1L3M066</accession>
<dbReference type="SUPFAM" id="SSF109854">
    <property type="entry name" value="DinB/YfiT-like putative metalloenzymes"/>
    <property type="match status" value="1"/>
</dbReference>
<evidence type="ECO:0000256" key="1">
    <source>
        <dbReference type="ARBA" id="ARBA00008635"/>
    </source>
</evidence>
<sequence>MDGVTPPPDLICRPYRQLARNARLANARLDRACVALQPGEWEATRTSFFPSLKETMVHLLNADRYYIDTLRGDLRGPSTPPGSRATPAGFAAERAEVDDWLVDFCETLTVEALSRKINIPWPDRTLTETVADTLLHVFLHGQHHRGQIHSMLSGTSVPPPQIDEFILTDNAEARVEDLAALDWSEARLTR</sequence>
<evidence type="ECO:0000256" key="3">
    <source>
        <dbReference type="PIRSR" id="PIRSR607837-1"/>
    </source>
</evidence>
<evidence type="ECO:0000313" key="4">
    <source>
        <dbReference type="EMBL" id="APG95730.1"/>
    </source>
</evidence>
<dbReference type="KEGG" id="same:SAMCFNEI73_pC2032"/>
<feature type="binding site" evidence="3">
    <location>
        <position position="144"/>
    </location>
    <ligand>
        <name>a divalent metal cation</name>
        <dbReference type="ChEBI" id="CHEBI:60240"/>
    </ligand>
</feature>
<reference evidence="4 5" key="1">
    <citation type="submission" date="2015-10" db="EMBL/GenBank/DDBJ databases">
        <title>Genomic differences between typical nodule nitrogen-fixing rhizobial strains and those coming from bean seeds.</title>
        <authorList>
            <person name="Peralta H."/>
            <person name="Aguilar-Vera A."/>
            <person name="Diaz R."/>
            <person name="Mora Y."/>
            <person name="Martinez-Batallar G."/>
            <person name="Salazar E."/>
            <person name="Vargas-Lagunas C."/>
            <person name="Encarnacion S."/>
            <person name="Girard L."/>
            <person name="Mora J."/>
        </authorList>
    </citation>
    <scope>NUCLEOTIDE SEQUENCE [LARGE SCALE GENOMIC DNA]</scope>
    <source>
        <strain evidence="4 5">CFNEI 73</strain>
        <plasmid evidence="4 5">C</plasmid>
    </source>
</reference>
<dbReference type="AlphaFoldDB" id="A0A1L3M066"/>
<comment type="similarity">
    <text evidence="1">Belongs to the DinB family.</text>
</comment>